<organism evidence="8 9">
    <name type="scientific">Angomonas deanei</name>
    <dbReference type="NCBI Taxonomy" id="59799"/>
    <lineage>
        <taxon>Eukaryota</taxon>
        <taxon>Discoba</taxon>
        <taxon>Euglenozoa</taxon>
        <taxon>Kinetoplastea</taxon>
        <taxon>Metakinetoplastina</taxon>
        <taxon>Trypanosomatida</taxon>
        <taxon>Trypanosomatidae</taxon>
        <taxon>Strigomonadinae</taxon>
        <taxon>Angomonas</taxon>
    </lineage>
</organism>
<dbReference type="InterPro" id="IPR011009">
    <property type="entry name" value="Kinase-like_dom_sf"/>
</dbReference>
<evidence type="ECO:0000256" key="6">
    <source>
        <dbReference type="SAM" id="MobiDB-lite"/>
    </source>
</evidence>
<dbReference type="GO" id="GO:0004674">
    <property type="term" value="F:protein serine/threonine kinase activity"/>
    <property type="evidence" value="ECO:0007669"/>
    <property type="project" value="UniProtKB-KW"/>
</dbReference>
<name>A0A7G2CCE7_9TRYP</name>
<dbReference type="GO" id="GO:0004713">
    <property type="term" value="F:protein tyrosine kinase activity"/>
    <property type="evidence" value="ECO:0007669"/>
    <property type="project" value="TreeGrafter"/>
</dbReference>
<feature type="compositionally biased region" description="Basic and acidic residues" evidence="6">
    <location>
        <begin position="467"/>
        <end position="478"/>
    </location>
</feature>
<dbReference type="PROSITE" id="PS00108">
    <property type="entry name" value="PROTEIN_KINASE_ST"/>
    <property type="match status" value="1"/>
</dbReference>
<dbReference type="Gene3D" id="3.30.200.20">
    <property type="entry name" value="Phosphorylase Kinase, domain 1"/>
    <property type="match status" value="1"/>
</dbReference>
<keyword evidence="3" id="KW-0547">Nucleotide-binding</keyword>
<evidence type="ECO:0000256" key="1">
    <source>
        <dbReference type="ARBA" id="ARBA00022527"/>
    </source>
</evidence>
<evidence type="ECO:0000256" key="3">
    <source>
        <dbReference type="ARBA" id="ARBA00022741"/>
    </source>
</evidence>
<keyword evidence="1" id="KW-0723">Serine/threonine-protein kinase</keyword>
<dbReference type="GO" id="GO:0005524">
    <property type="term" value="F:ATP binding"/>
    <property type="evidence" value="ECO:0007669"/>
    <property type="project" value="UniProtKB-KW"/>
</dbReference>
<dbReference type="InterPro" id="IPR050494">
    <property type="entry name" value="Ser_Thr_dual-spec_kinase"/>
</dbReference>
<gene>
    <name evidence="8" type="ORF">ADEAN_000496800</name>
</gene>
<evidence type="ECO:0000313" key="9">
    <source>
        <dbReference type="Proteomes" id="UP000515908"/>
    </source>
</evidence>
<feature type="region of interest" description="Disordered" evidence="6">
    <location>
        <begin position="403"/>
        <end position="478"/>
    </location>
</feature>
<dbReference type="SUPFAM" id="SSF56112">
    <property type="entry name" value="Protein kinase-like (PK-like)"/>
    <property type="match status" value="1"/>
</dbReference>
<dbReference type="PANTHER" id="PTHR24058">
    <property type="entry name" value="DUAL SPECIFICITY PROTEIN KINASE"/>
    <property type="match status" value="1"/>
</dbReference>
<keyword evidence="4 8" id="KW-0418">Kinase</keyword>
<evidence type="ECO:0000259" key="7">
    <source>
        <dbReference type="PROSITE" id="PS50011"/>
    </source>
</evidence>
<keyword evidence="2" id="KW-0808">Transferase</keyword>
<dbReference type="PANTHER" id="PTHR24058:SF17">
    <property type="entry name" value="HOMEODOMAIN INTERACTING PROTEIN KINASE, ISOFORM D"/>
    <property type="match status" value="1"/>
</dbReference>
<dbReference type="InterPro" id="IPR008271">
    <property type="entry name" value="Ser/Thr_kinase_AS"/>
</dbReference>
<dbReference type="GO" id="GO:0005737">
    <property type="term" value="C:cytoplasm"/>
    <property type="evidence" value="ECO:0007669"/>
    <property type="project" value="TreeGrafter"/>
</dbReference>
<evidence type="ECO:0000256" key="5">
    <source>
        <dbReference type="ARBA" id="ARBA00022840"/>
    </source>
</evidence>
<feature type="domain" description="Protein kinase" evidence="7">
    <location>
        <begin position="206"/>
        <end position="703"/>
    </location>
</feature>
<dbReference type="AlphaFoldDB" id="A0A7G2CCE7"/>
<evidence type="ECO:0000256" key="4">
    <source>
        <dbReference type="ARBA" id="ARBA00022777"/>
    </source>
</evidence>
<dbReference type="SMART" id="SM00220">
    <property type="entry name" value="S_TKc"/>
    <property type="match status" value="1"/>
</dbReference>
<dbReference type="Pfam" id="PF00069">
    <property type="entry name" value="Pkinase"/>
    <property type="match status" value="1"/>
</dbReference>
<protein>
    <submittedName>
        <fullName evidence="8">Protein kinase domain containing protein, putative</fullName>
    </submittedName>
</protein>
<sequence>MHTARKMEMLFGLYKRNILGLVKTSELSAANASRSFKFYSFGSRPSVSHPNRRTALEIPQLLDSTSNLFKFRQRKPCVSESNLFNRARSDNAFREYANSVEQRPLLQTTLFYYENIRSLRPGSPTKDASVTRVSHVTAQLSPEIGSPLTADSPESLGGSPKRYYRTLTPSTQLVRHVHTIDDFERAVDNENNDLVVYVGMRLLGWLEVVSLLGRGSFGQVFLCKDLRISEGHFQHPETIDCEDFAYWNCSHEYLPEGDANNVPLHNPLVAVKVVKSEPLIESQSVLEAEMLVILGSQTREGSETKSDHGNLSLDSDPRTRYISRVLADGASYGHHCIVMERYGANMYEFVSNNQHRGLPMFQIRSIGFQLFSALTLLEDCHIVHADIKPENMMLTLDSCQSGQTNGVAGPESSLPIPLTRARESPEAAFQSGNTRVQKSLERSLQDVTRDSKQVMVPNPNRSQPLLPKEKEDDDRRRLETDPSLHIKLIDFSSSCYVGGPLHSYIQSRYYRAPEVILQTEYSSEIDIWSTGCVLAELLLGLPLMPGATDHHQIMLIEEVIGPIPHSLLAKGKSTSLYYDTSSGGAAGLQGDATEDGARSGESTTFTLRSREEFLKLRGLPSDCEYRHFFSFKTLKDLVRHCPLSPLEKQLTLSTAPGAPMDVADIRAEILQQRFLLFGLLKALLQPDPKMRPTAAQALQHPFFTSKTMYTEVYNLK</sequence>
<dbReference type="VEuPathDB" id="TriTrypDB:ADEAN_000496800"/>
<dbReference type="InterPro" id="IPR000719">
    <property type="entry name" value="Prot_kinase_dom"/>
</dbReference>
<dbReference type="Proteomes" id="UP000515908">
    <property type="component" value="Chromosome 09"/>
</dbReference>
<dbReference type="PROSITE" id="PS50011">
    <property type="entry name" value="PROTEIN_KINASE_DOM"/>
    <property type="match status" value="1"/>
</dbReference>
<dbReference type="Gene3D" id="1.10.510.10">
    <property type="entry name" value="Transferase(Phosphotransferase) domain 1"/>
    <property type="match status" value="1"/>
</dbReference>
<proteinExistence type="predicted"/>
<keyword evidence="5" id="KW-0067">ATP-binding</keyword>
<dbReference type="EMBL" id="LR877153">
    <property type="protein sequence ID" value="CAD2217490.1"/>
    <property type="molecule type" value="Genomic_DNA"/>
</dbReference>
<evidence type="ECO:0000256" key="2">
    <source>
        <dbReference type="ARBA" id="ARBA00022679"/>
    </source>
</evidence>
<keyword evidence="9" id="KW-1185">Reference proteome</keyword>
<feature type="compositionally biased region" description="Basic and acidic residues" evidence="6">
    <location>
        <begin position="438"/>
        <end position="452"/>
    </location>
</feature>
<accession>A0A7G2CCE7</accession>
<reference evidence="8 9" key="1">
    <citation type="submission" date="2020-08" db="EMBL/GenBank/DDBJ databases">
        <authorList>
            <person name="Newling K."/>
            <person name="Davey J."/>
            <person name="Forrester S."/>
        </authorList>
    </citation>
    <scope>NUCLEOTIDE SEQUENCE [LARGE SCALE GENOMIC DNA]</scope>
    <source>
        <strain evidence="9">Crithidia deanei Carvalho (ATCC PRA-265)</strain>
    </source>
</reference>
<evidence type="ECO:0000313" key="8">
    <source>
        <dbReference type="EMBL" id="CAD2217490.1"/>
    </source>
</evidence>